<dbReference type="Proteomes" id="UP001330812">
    <property type="component" value="Chromosome"/>
</dbReference>
<dbReference type="EMBL" id="CP142149">
    <property type="protein sequence ID" value="WSE34507.1"/>
    <property type="molecule type" value="Genomic_DNA"/>
</dbReference>
<evidence type="ECO:0000313" key="2">
    <source>
        <dbReference type="EMBL" id="WSE34507.1"/>
    </source>
</evidence>
<feature type="domain" description="Zinc finger CGNR" evidence="1">
    <location>
        <begin position="155"/>
        <end position="195"/>
    </location>
</feature>
<dbReference type="Pfam" id="PF07336">
    <property type="entry name" value="ABATE"/>
    <property type="match status" value="1"/>
</dbReference>
<dbReference type="InterPro" id="IPR010852">
    <property type="entry name" value="ABATE"/>
</dbReference>
<evidence type="ECO:0000259" key="1">
    <source>
        <dbReference type="Pfam" id="PF11706"/>
    </source>
</evidence>
<dbReference type="Gene3D" id="1.10.3300.10">
    <property type="entry name" value="Jann2411-like domain"/>
    <property type="match status" value="1"/>
</dbReference>
<dbReference type="RefSeq" id="WP_326837315.1">
    <property type="nucleotide sequence ID" value="NZ_CP142149.1"/>
</dbReference>
<keyword evidence="3" id="KW-1185">Reference proteome</keyword>
<accession>A0ABZ1IJS3</accession>
<dbReference type="SUPFAM" id="SSF160904">
    <property type="entry name" value="Jann2411-like"/>
    <property type="match status" value="1"/>
</dbReference>
<dbReference type="InterPro" id="IPR023286">
    <property type="entry name" value="ABATE_dom_sf"/>
</dbReference>
<dbReference type="Pfam" id="PF11706">
    <property type="entry name" value="zf-CGNR"/>
    <property type="match status" value="1"/>
</dbReference>
<dbReference type="InterPro" id="IPR021005">
    <property type="entry name" value="Znf_CGNR"/>
</dbReference>
<dbReference type="PANTHER" id="PTHR35525">
    <property type="entry name" value="BLL6575 PROTEIN"/>
    <property type="match status" value="1"/>
</dbReference>
<dbReference type="PANTHER" id="PTHR35525:SF3">
    <property type="entry name" value="BLL6575 PROTEIN"/>
    <property type="match status" value="1"/>
</dbReference>
<reference evidence="2 3" key="1">
    <citation type="journal article" date="2015" name="Int. J. Syst. Evol. Microbiol.">
        <title>Amycolatopsis rhabdoformis sp. nov., an actinomycete isolated from a tropical forest soil.</title>
        <authorList>
            <person name="Souza W.R."/>
            <person name="Silva R.E."/>
            <person name="Goodfellow M."/>
            <person name="Busarakam K."/>
            <person name="Figueiro F.S."/>
            <person name="Ferreira D."/>
            <person name="Rodrigues-Filho E."/>
            <person name="Moraes L.A.B."/>
            <person name="Zucchi T.D."/>
        </authorList>
    </citation>
    <scope>NUCLEOTIDE SEQUENCE [LARGE SCALE GENOMIC DNA]</scope>
    <source>
        <strain evidence="2 3">NCIMB 14900</strain>
    </source>
</reference>
<name>A0ABZ1IJS3_9PSEU</name>
<sequence>MDGTELANAGDHAALNFLNTLSAPWGEEIELLASGRDFLGWLMTIDLLDGAERARLARKFRAQDLDDAAAEARGLREWLRGVVSAWAGTGVVPAGVARRLNRHLAADSQYRQLTTTEAGTELVTRRRWTEARQLLVLPVAAAADLLAHADRALVHMCDGPACGIWFYDRTKSHRRRWCSMAVCGNRDKVRNHRARGELRTAPAAVRPAR</sequence>
<protein>
    <submittedName>
        <fullName evidence="2">CGNR zinc finger domain-containing protein</fullName>
    </submittedName>
</protein>
<evidence type="ECO:0000313" key="3">
    <source>
        <dbReference type="Proteomes" id="UP001330812"/>
    </source>
</evidence>
<proteinExistence type="predicted"/>
<organism evidence="2 3">
    <name type="scientific">Amycolatopsis rhabdoformis</name>
    <dbReference type="NCBI Taxonomy" id="1448059"/>
    <lineage>
        <taxon>Bacteria</taxon>
        <taxon>Bacillati</taxon>
        <taxon>Actinomycetota</taxon>
        <taxon>Actinomycetes</taxon>
        <taxon>Pseudonocardiales</taxon>
        <taxon>Pseudonocardiaceae</taxon>
        <taxon>Amycolatopsis</taxon>
    </lineage>
</organism>
<gene>
    <name evidence="2" type="ORF">VSH64_20875</name>
</gene>